<accession>A0ABU0IR41</accession>
<feature type="transmembrane region" description="Helical" evidence="6">
    <location>
        <begin position="174"/>
        <end position="193"/>
    </location>
</feature>
<evidence type="ECO:0000313" key="9">
    <source>
        <dbReference type="Proteomes" id="UP001228905"/>
    </source>
</evidence>
<organism evidence="8 9">
    <name type="scientific">Caulobacter ginsengisoli</name>
    <dbReference type="NCBI Taxonomy" id="400775"/>
    <lineage>
        <taxon>Bacteria</taxon>
        <taxon>Pseudomonadati</taxon>
        <taxon>Pseudomonadota</taxon>
        <taxon>Alphaproteobacteria</taxon>
        <taxon>Caulobacterales</taxon>
        <taxon>Caulobacteraceae</taxon>
        <taxon>Caulobacter</taxon>
    </lineage>
</organism>
<dbReference type="Proteomes" id="UP001228905">
    <property type="component" value="Unassembled WGS sequence"/>
</dbReference>
<feature type="transmembrane region" description="Helical" evidence="6">
    <location>
        <begin position="49"/>
        <end position="69"/>
    </location>
</feature>
<dbReference type="PRINTS" id="PR01035">
    <property type="entry name" value="TCRTETA"/>
</dbReference>
<feature type="transmembrane region" description="Helical" evidence="6">
    <location>
        <begin position="287"/>
        <end position="305"/>
    </location>
</feature>
<feature type="transmembrane region" description="Helical" evidence="6">
    <location>
        <begin position="15"/>
        <end position="37"/>
    </location>
</feature>
<feature type="transmembrane region" description="Helical" evidence="6">
    <location>
        <begin position="375"/>
        <end position="394"/>
    </location>
</feature>
<keyword evidence="3 6" id="KW-0812">Transmembrane</keyword>
<dbReference type="EMBL" id="JAUSVS010000003">
    <property type="protein sequence ID" value="MDQ0464482.1"/>
    <property type="molecule type" value="Genomic_DNA"/>
</dbReference>
<reference evidence="8 9" key="1">
    <citation type="submission" date="2023-07" db="EMBL/GenBank/DDBJ databases">
        <title>Genomic Encyclopedia of Type Strains, Phase IV (KMG-IV): sequencing the most valuable type-strain genomes for metagenomic binning, comparative biology and taxonomic classification.</title>
        <authorList>
            <person name="Goeker M."/>
        </authorList>
    </citation>
    <scope>NUCLEOTIDE SEQUENCE [LARGE SCALE GENOMIC DNA]</scope>
    <source>
        <strain evidence="8 9">DSM 18695</strain>
    </source>
</reference>
<dbReference type="SUPFAM" id="SSF103473">
    <property type="entry name" value="MFS general substrate transporter"/>
    <property type="match status" value="1"/>
</dbReference>
<keyword evidence="4 6" id="KW-1133">Transmembrane helix</keyword>
<evidence type="ECO:0000256" key="1">
    <source>
        <dbReference type="ARBA" id="ARBA00004141"/>
    </source>
</evidence>
<dbReference type="InterPro" id="IPR001958">
    <property type="entry name" value="Tet-R_TetA/multi-R_MdtG-like"/>
</dbReference>
<evidence type="ECO:0000256" key="6">
    <source>
        <dbReference type="SAM" id="Phobius"/>
    </source>
</evidence>
<comment type="caution">
    <text evidence="8">The sequence shown here is derived from an EMBL/GenBank/DDBJ whole genome shotgun (WGS) entry which is preliminary data.</text>
</comment>
<dbReference type="PANTHER" id="PTHR23504:SF15">
    <property type="entry name" value="MAJOR FACILITATOR SUPERFAMILY (MFS) PROFILE DOMAIN-CONTAINING PROTEIN"/>
    <property type="match status" value="1"/>
</dbReference>
<feature type="transmembrane region" description="Helical" evidence="6">
    <location>
        <begin position="214"/>
        <end position="235"/>
    </location>
</feature>
<gene>
    <name evidence="8" type="ORF">QO010_002263</name>
</gene>
<dbReference type="PANTHER" id="PTHR23504">
    <property type="entry name" value="MAJOR FACILITATOR SUPERFAMILY DOMAIN-CONTAINING PROTEIN 10"/>
    <property type="match status" value="1"/>
</dbReference>
<keyword evidence="2" id="KW-0813">Transport</keyword>
<feature type="transmembrane region" description="Helical" evidence="6">
    <location>
        <begin position="255"/>
        <end position="275"/>
    </location>
</feature>
<feature type="transmembrane region" description="Helical" evidence="6">
    <location>
        <begin position="81"/>
        <end position="101"/>
    </location>
</feature>
<evidence type="ECO:0000256" key="5">
    <source>
        <dbReference type="ARBA" id="ARBA00023136"/>
    </source>
</evidence>
<feature type="transmembrane region" description="Helical" evidence="6">
    <location>
        <begin position="139"/>
        <end position="162"/>
    </location>
</feature>
<dbReference type="Pfam" id="PF07690">
    <property type="entry name" value="MFS_1"/>
    <property type="match status" value="1"/>
</dbReference>
<dbReference type="CDD" id="cd17330">
    <property type="entry name" value="MFS_SLC46_TetA_like"/>
    <property type="match status" value="1"/>
</dbReference>
<dbReference type="InterPro" id="IPR011701">
    <property type="entry name" value="MFS"/>
</dbReference>
<protein>
    <submittedName>
        <fullName evidence="8">MFS family permease</fullName>
    </submittedName>
</protein>
<dbReference type="RefSeq" id="WP_307349197.1">
    <property type="nucleotide sequence ID" value="NZ_JAUSVS010000003.1"/>
</dbReference>
<evidence type="ECO:0000259" key="7">
    <source>
        <dbReference type="PROSITE" id="PS50850"/>
    </source>
</evidence>
<keyword evidence="9" id="KW-1185">Reference proteome</keyword>
<feature type="domain" description="Major facilitator superfamily (MFS) profile" evidence="7">
    <location>
        <begin position="15"/>
        <end position="399"/>
    </location>
</feature>
<evidence type="ECO:0000313" key="8">
    <source>
        <dbReference type="EMBL" id="MDQ0464482.1"/>
    </source>
</evidence>
<dbReference type="Gene3D" id="1.20.1250.20">
    <property type="entry name" value="MFS general substrate transporter like domains"/>
    <property type="match status" value="1"/>
</dbReference>
<dbReference type="InterPro" id="IPR020846">
    <property type="entry name" value="MFS_dom"/>
</dbReference>
<evidence type="ECO:0000256" key="2">
    <source>
        <dbReference type="ARBA" id="ARBA00022448"/>
    </source>
</evidence>
<dbReference type="PROSITE" id="PS50850">
    <property type="entry name" value="MFS"/>
    <property type="match status" value="1"/>
</dbReference>
<evidence type="ECO:0000256" key="4">
    <source>
        <dbReference type="ARBA" id="ARBA00022989"/>
    </source>
</evidence>
<comment type="subcellular location">
    <subcellularLocation>
        <location evidence="1">Membrane</location>
        <topology evidence="1">Multi-pass membrane protein</topology>
    </subcellularLocation>
</comment>
<name>A0ABU0IR41_9CAUL</name>
<dbReference type="InterPro" id="IPR036259">
    <property type="entry name" value="MFS_trans_sf"/>
</dbReference>
<evidence type="ECO:0000256" key="3">
    <source>
        <dbReference type="ARBA" id="ARBA00022692"/>
    </source>
</evidence>
<proteinExistence type="predicted"/>
<keyword evidence="5 6" id="KW-0472">Membrane</keyword>
<sequence length="403" mass="41897">MSAEPTTTPRGNDRALYILLSVVFINIAGFGVIIPLLPFYAASFGAPTWQVFVLFSAYSLGNFIGEPFWGRLSDRIGRRPVLMLTIFGNAATYIALAFAPNLWAACAIRLVGGVLTGNLSTIQGYMADVTPPEQRAGKLGLMGAAFSLGFLTGPAVGGLLAHAELGLAGFRPPLFLAAGLAVTAATGVALFVRETRHGHSDAPRRGRFEGLSDAIANPIIWKILCVSLIAIAGFAGMEATFGLWAKATFGWGPRQIGFCFVAVAATATVAQGFLTGPLARQFGETKVLMTGLAIIGVGFGLQPFAQVWPLAVLGMVTVALGQSLTFPNISAVISKAAPPDHQGEMLGLNTATGALARIVGPLAAAPLFANFGPSAPFAVASALTVPALLMAWQVSKAVRRKSA</sequence>